<protein>
    <recommendedName>
        <fullName evidence="3">Molecular chaperone</fullName>
    </recommendedName>
</protein>
<organism evidence="1 2">
    <name type="scientific">Psychrobacter glacincola</name>
    <dbReference type="NCBI Taxonomy" id="56810"/>
    <lineage>
        <taxon>Bacteria</taxon>
        <taxon>Pseudomonadati</taxon>
        <taxon>Pseudomonadota</taxon>
        <taxon>Gammaproteobacteria</taxon>
        <taxon>Moraxellales</taxon>
        <taxon>Moraxellaceae</taxon>
        <taxon>Psychrobacter</taxon>
    </lineage>
</organism>
<sequence length="576" mass="66090">MINSSTFQKYLAAEPPLLEACDKPTSSNKPHLRKWAALLPAQTEAQQVEQIEKVLTELRLTSMDDRARLSLIKIVIDAANQLIAALRQQYIYEPGALNEAQLGYVAQVKSLYYSLIMTYDGVIHRETASLKDKQQAPSSRLWRRYFTSERWSPVTLAIAIYQTLLIYQKLLFEDALCYQKPPAYTWANINKLYRIACQQQASAIVLSVYLPTQQADTIHHLYCQICLHDLLNVRALRRPHILLLQRLLPDWSVHMVAAIEPRTATRVFVNLQSKEPPTYLTALSTINPYDAHHTCLFIELESLLTYLQSRMQTLIDTERRGVEYYLINTVSMAISYRYIDPKITLPIKHNTEQTATIITGFNEIHYRISNGEVFSSLIASKNLPKYQQPRYDTLPKTPASYKELGANIFEGDNPLSHFRTLCLLPECLLPDSSEPSDNIDDLISIAPPLQIMSLFLLCRKDIATPSKWSMGVVRWLDLDSEKPKLEWQVLGHKMIACGICLQDREDRSQHFVPAFVIGDDERLQTAHSVLLPTSHFKTDDKVIMRINDQQKSLRLGRSLMMTDEFSQYEVMQAQSR</sequence>
<reference evidence="2" key="1">
    <citation type="journal article" date="2019" name="Int. J. Syst. Evol. Microbiol.">
        <title>The Global Catalogue of Microorganisms (GCM) 10K type strain sequencing project: providing services to taxonomists for standard genome sequencing and annotation.</title>
        <authorList>
            <consortium name="The Broad Institute Genomics Platform"/>
            <consortium name="The Broad Institute Genome Sequencing Center for Infectious Disease"/>
            <person name="Wu L."/>
            <person name="Ma J."/>
        </authorList>
    </citation>
    <scope>NUCLEOTIDE SEQUENCE [LARGE SCALE GENOMIC DNA]</scope>
    <source>
        <strain evidence="2">CCM 2050</strain>
    </source>
</reference>
<dbReference type="Proteomes" id="UP001596264">
    <property type="component" value="Unassembled WGS sequence"/>
</dbReference>
<proteinExistence type="predicted"/>
<evidence type="ECO:0000313" key="1">
    <source>
        <dbReference type="EMBL" id="MFC6380628.1"/>
    </source>
</evidence>
<accession>A0ABW1W7J7</accession>
<evidence type="ECO:0000313" key="2">
    <source>
        <dbReference type="Proteomes" id="UP001596264"/>
    </source>
</evidence>
<name>A0ABW1W7J7_9GAMM</name>
<evidence type="ECO:0008006" key="3">
    <source>
        <dbReference type="Google" id="ProtNLM"/>
    </source>
</evidence>
<dbReference type="RefSeq" id="WP_201562121.1">
    <property type="nucleotide sequence ID" value="NZ_CAJGZK010000007.1"/>
</dbReference>
<gene>
    <name evidence="1" type="ORF">ACFP58_03945</name>
</gene>
<comment type="caution">
    <text evidence="1">The sequence shown here is derived from an EMBL/GenBank/DDBJ whole genome shotgun (WGS) entry which is preliminary data.</text>
</comment>
<dbReference type="EMBL" id="JBHSTZ010000010">
    <property type="protein sequence ID" value="MFC6380628.1"/>
    <property type="molecule type" value="Genomic_DNA"/>
</dbReference>
<keyword evidence="2" id="KW-1185">Reference proteome</keyword>